<dbReference type="EMBL" id="KN831984">
    <property type="protein sequence ID" value="KIO01972.1"/>
    <property type="molecule type" value="Genomic_DNA"/>
</dbReference>
<proteinExistence type="predicted"/>
<evidence type="ECO:0000313" key="2">
    <source>
        <dbReference type="Proteomes" id="UP000054217"/>
    </source>
</evidence>
<reference evidence="1 2" key="1">
    <citation type="submission" date="2014-04" db="EMBL/GenBank/DDBJ databases">
        <authorList>
            <consortium name="DOE Joint Genome Institute"/>
            <person name="Kuo A."/>
            <person name="Kohler A."/>
            <person name="Costa M.D."/>
            <person name="Nagy L.G."/>
            <person name="Floudas D."/>
            <person name="Copeland A."/>
            <person name="Barry K.W."/>
            <person name="Cichocki N."/>
            <person name="Veneault-Fourrey C."/>
            <person name="LaButti K."/>
            <person name="Lindquist E.A."/>
            <person name="Lipzen A."/>
            <person name="Lundell T."/>
            <person name="Morin E."/>
            <person name="Murat C."/>
            <person name="Sun H."/>
            <person name="Tunlid A."/>
            <person name="Henrissat B."/>
            <person name="Grigoriev I.V."/>
            <person name="Hibbett D.S."/>
            <person name="Martin F."/>
            <person name="Nordberg H.P."/>
            <person name="Cantor M.N."/>
            <person name="Hua S.X."/>
        </authorList>
    </citation>
    <scope>NUCLEOTIDE SEQUENCE [LARGE SCALE GENOMIC DNA]</scope>
    <source>
        <strain evidence="1 2">Marx 270</strain>
    </source>
</reference>
<protein>
    <submittedName>
        <fullName evidence="1">Uncharacterized protein</fullName>
    </submittedName>
</protein>
<gene>
    <name evidence="1" type="ORF">M404DRAFT_719733</name>
</gene>
<dbReference type="HOGENOM" id="CLU_209337_0_0_1"/>
<keyword evidence="2" id="KW-1185">Reference proteome</keyword>
<organism evidence="1 2">
    <name type="scientific">Pisolithus tinctorius Marx 270</name>
    <dbReference type="NCBI Taxonomy" id="870435"/>
    <lineage>
        <taxon>Eukaryota</taxon>
        <taxon>Fungi</taxon>
        <taxon>Dikarya</taxon>
        <taxon>Basidiomycota</taxon>
        <taxon>Agaricomycotina</taxon>
        <taxon>Agaricomycetes</taxon>
        <taxon>Agaricomycetidae</taxon>
        <taxon>Boletales</taxon>
        <taxon>Sclerodermatineae</taxon>
        <taxon>Pisolithaceae</taxon>
        <taxon>Pisolithus</taxon>
    </lineage>
</organism>
<sequence>MIRTLFLSNVYVRPSMLRDVQPKLWKSFSTLSRHQTMRSRRARQLLLGSQILPRNALQHLSMLAMKPSDLQNMIMQ</sequence>
<dbReference type="Proteomes" id="UP000054217">
    <property type="component" value="Unassembled WGS sequence"/>
</dbReference>
<dbReference type="AlphaFoldDB" id="A0A0C3JX44"/>
<name>A0A0C3JX44_PISTI</name>
<evidence type="ECO:0000313" key="1">
    <source>
        <dbReference type="EMBL" id="KIO01972.1"/>
    </source>
</evidence>
<reference evidence="2" key="2">
    <citation type="submission" date="2015-01" db="EMBL/GenBank/DDBJ databases">
        <title>Evolutionary Origins and Diversification of the Mycorrhizal Mutualists.</title>
        <authorList>
            <consortium name="DOE Joint Genome Institute"/>
            <consortium name="Mycorrhizal Genomics Consortium"/>
            <person name="Kohler A."/>
            <person name="Kuo A."/>
            <person name="Nagy L.G."/>
            <person name="Floudas D."/>
            <person name="Copeland A."/>
            <person name="Barry K.W."/>
            <person name="Cichocki N."/>
            <person name="Veneault-Fourrey C."/>
            <person name="LaButti K."/>
            <person name="Lindquist E.A."/>
            <person name="Lipzen A."/>
            <person name="Lundell T."/>
            <person name="Morin E."/>
            <person name="Murat C."/>
            <person name="Riley R."/>
            <person name="Ohm R."/>
            <person name="Sun H."/>
            <person name="Tunlid A."/>
            <person name="Henrissat B."/>
            <person name="Grigoriev I.V."/>
            <person name="Hibbett D.S."/>
            <person name="Martin F."/>
        </authorList>
    </citation>
    <scope>NUCLEOTIDE SEQUENCE [LARGE SCALE GENOMIC DNA]</scope>
    <source>
        <strain evidence="2">Marx 270</strain>
    </source>
</reference>
<dbReference type="InParanoid" id="A0A0C3JX44"/>
<accession>A0A0C3JX44</accession>